<dbReference type="STRING" id="483218.BACPEC_00373"/>
<dbReference type="SUPFAM" id="SSF51161">
    <property type="entry name" value="Trimeric LpxA-like enzymes"/>
    <property type="match status" value="1"/>
</dbReference>
<dbReference type="HOGENOM" id="CLU_462849_0_0_9"/>
<gene>
    <name evidence="1" type="ORF">BACPEC_00373</name>
</gene>
<dbReference type="PANTHER" id="PTHR23416">
    <property type="entry name" value="SIALIC ACID SYNTHASE-RELATED"/>
    <property type="match status" value="1"/>
</dbReference>
<dbReference type="EMBL" id="ABVQ01000033">
    <property type="protein sequence ID" value="EEC58626.1"/>
    <property type="molecule type" value="Genomic_DNA"/>
</dbReference>
<dbReference type="AlphaFoldDB" id="B7ANW9"/>
<keyword evidence="2" id="KW-1185">Reference proteome</keyword>
<dbReference type="Proteomes" id="UP000003136">
    <property type="component" value="Unassembled WGS sequence"/>
</dbReference>
<reference evidence="1 2" key="1">
    <citation type="submission" date="2008-11" db="EMBL/GenBank/DDBJ databases">
        <title>Draft genome sequence of Bacteroides pectinophilus (ATCC 43243).</title>
        <authorList>
            <person name="Sudarsanam P."/>
            <person name="Ley R."/>
            <person name="Guruge J."/>
            <person name="Turnbaugh P.J."/>
            <person name="Mahowald M."/>
            <person name="Liep D."/>
            <person name="Gordon J."/>
        </authorList>
    </citation>
    <scope>NUCLEOTIDE SEQUENCE [LARGE SCALE GENOMIC DNA]</scope>
    <source>
        <strain evidence="1 2">ATCC 43243</strain>
    </source>
</reference>
<proteinExistence type="predicted"/>
<protein>
    <submittedName>
        <fullName evidence="1">Uncharacterized protein</fullName>
    </submittedName>
</protein>
<name>B7ANW9_9FIRM</name>
<dbReference type="InterPro" id="IPR011004">
    <property type="entry name" value="Trimer_LpxA-like_sf"/>
</dbReference>
<accession>B7ANW9</accession>
<organism evidence="1 2">
    <name type="scientific">[Bacteroides] pectinophilus ATCC 43243</name>
    <dbReference type="NCBI Taxonomy" id="483218"/>
    <lineage>
        <taxon>Bacteria</taxon>
        <taxon>Bacillati</taxon>
        <taxon>Bacillota</taxon>
        <taxon>Clostridia</taxon>
        <taxon>Eubacteriales</taxon>
    </lineage>
</organism>
<evidence type="ECO:0000313" key="2">
    <source>
        <dbReference type="Proteomes" id="UP000003136"/>
    </source>
</evidence>
<dbReference type="Gene3D" id="2.160.10.10">
    <property type="entry name" value="Hexapeptide repeat proteins"/>
    <property type="match status" value="1"/>
</dbReference>
<sequence length="589" mass="66890">MMEISTLGTKICDDAIHYSNGKIVNKNRFVEISPFTLADEYSFTESDNIIPDIDVQETNSYLKDIFLKELHGDIVKDLVSSSAEYIVIDLLICRLFFNEFTFENGRTFRITLSSTCRANLDTLRKYLCDKTGLAIRSERIINPAKLSEEELTKELLNFINLLRLRFAGKKIILLNTRAVYHYLNTKLEVLLINNINNCADMNIFFKKCTDIFTKNYCCTQIDMPQNLICDTRIKSELCFHYSYYYYDYINSCLKSINGNTYDNSQKDTLLNQYELRQLADIEDGSMKTLASLTFLRYKGRKLILIGDNLAYEYWLKKMYGIIVAKRIHYTAESTFESVYEQLNETAYQYKDYICVVPHIYTGTDVLKAVWTCGFAMQSDCITAIHQPYTLKNFAGEYTDCYNNHILAESPVTLEVKGSGSHVSIGHGVHAFNEQLRFIILNDVTLAIGKRTFTSKSKVITSTIYDGGKVIIGDNVNLGNNVHIRCSFFDNTYIGDNTVVGDDTVIFNGDGHAIISVDTGENINYDLNNSPEEKHIITIGSNATIGKDCFVLSGSFISDKSIVRDKSLVNKRFDCAALIAGHPAHLIKKL</sequence>
<dbReference type="InterPro" id="IPR051159">
    <property type="entry name" value="Hexapeptide_acetyltransf"/>
</dbReference>
<evidence type="ECO:0000313" key="1">
    <source>
        <dbReference type="EMBL" id="EEC58626.1"/>
    </source>
</evidence>
<comment type="caution">
    <text evidence="1">The sequence shown here is derived from an EMBL/GenBank/DDBJ whole genome shotgun (WGS) entry which is preliminary data.</text>
</comment>
<reference evidence="1 2" key="2">
    <citation type="submission" date="2008-11" db="EMBL/GenBank/DDBJ databases">
        <authorList>
            <person name="Fulton L."/>
            <person name="Clifton S."/>
            <person name="Fulton B."/>
            <person name="Xu J."/>
            <person name="Minx P."/>
            <person name="Pepin K.H."/>
            <person name="Johnson M."/>
            <person name="Bhonagiri V."/>
            <person name="Nash W.E."/>
            <person name="Mardis E.R."/>
            <person name="Wilson R.K."/>
        </authorList>
    </citation>
    <scope>NUCLEOTIDE SEQUENCE [LARGE SCALE GENOMIC DNA]</scope>
    <source>
        <strain evidence="1 2">ATCC 43243</strain>
    </source>
</reference>